<sequence length="241" mass="26336">MQSNSRTIWLQALWLYVITLAAQFSNIAYQLSTGGGELLPVLFPSFMFLSLLTIPAILVGVHFGHAFGLGLVNQTLENKQRIYRGLRFAVATGVILGTALLILRGVLSSQLPADLPEYGFRGPVGGLLVSIGAGIGEEVWFRFGLMTLILFLVQKLIGSNELNDRIAFMVILLVGIGFGLAHLPQLTSYGAGSQFAIWATMLGNMCVSTLYGWCYWRFGLIFAVVAHTSLDLVLHCFPAFF</sequence>
<evidence type="ECO:0000313" key="4">
    <source>
        <dbReference type="Proteomes" id="UP000176037"/>
    </source>
</evidence>
<evidence type="ECO:0000313" key="3">
    <source>
        <dbReference type="EMBL" id="OFI35240.1"/>
    </source>
</evidence>
<keyword evidence="1" id="KW-1133">Transmembrane helix</keyword>
<evidence type="ECO:0000256" key="1">
    <source>
        <dbReference type="SAM" id="Phobius"/>
    </source>
</evidence>
<protein>
    <recommendedName>
        <fullName evidence="2">CAAX prenyl protease 2/Lysostaphin resistance protein A-like domain-containing protein</fullName>
    </recommendedName>
</protein>
<feature type="transmembrane region" description="Helical" evidence="1">
    <location>
        <begin position="41"/>
        <end position="64"/>
    </location>
</feature>
<gene>
    <name evidence="3" type="ORF">BFC17_17015</name>
</gene>
<accession>A0A1E8FH29</accession>
<dbReference type="GO" id="GO:0004175">
    <property type="term" value="F:endopeptidase activity"/>
    <property type="evidence" value="ECO:0007669"/>
    <property type="project" value="UniProtKB-ARBA"/>
</dbReference>
<dbReference type="InterPro" id="IPR003675">
    <property type="entry name" value="Rce1/LyrA-like_dom"/>
</dbReference>
<keyword evidence="4" id="KW-1185">Reference proteome</keyword>
<dbReference type="GO" id="GO:0080120">
    <property type="term" value="P:CAAX-box protein maturation"/>
    <property type="evidence" value="ECO:0007669"/>
    <property type="project" value="UniProtKB-ARBA"/>
</dbReference>
<dbReference type="RefSeq" id="WP_070176158.1">
    <property type="nucleotide sequence ID" value="NZ_BMJR01000001.1"/>
</dbReference>
<feature type="domain" description="CAAX prenyl protease 2/Lysostaphin resistance protein A-like" evidence="2">
    <location>
        <begin position="125"/>
        <end position="232"/>
    </location>
</feature>
<proteinExistence type="predicted"/>
<name>A0A1E8FH29_9ALTE</name>
<evidence type="ECO:0000259" key="2">
    <source>
        <dbReference type="Pfam" id="PF02517"/>
    </source>
</evidence>
<feature type="transmembrane region" description="Helical" evidence="1">
    <location>
        <begin position="85"/>
        <end position="107"/>
    </location>
</feature>
<feature type="transmembrane region" description="Helical" evidence="1">
    <location>
        <begin position="12"/>
        <end position="29"/>
    </location>
</feature>
<keyword evidence="1" id="KW-0472">Membrane</keyword>
<organism evidence="3 4">
    <name type="scientific">Alteromonas lipolytica</name>
    <dbReference type="NCBI Taxonomy" id="1856405"/>
    <lineage>
        <taxon>Bacteria</taxon>
        <taxon>Pseudomonadati</taxon>
        <taxon>Pseudomonadota</taxon>
        <taxon>Gammaproteobacteria</taxon>
        <taxon>Alteromonadales</taxon>
        <taxon>Alteromonadaceae</taxon>
        <taxon>Alteromonas/Salinimonas group</taxon>
        <taxon>Alteromonas</taxon>
    </lineage>
</organism>
<dbReference type="Proteomes" id="UP000176037">
    <property type="component" value="Unassembled WGS sequence"/>
</dbReference>
<dbReference type="EMBL" id="MJIC01000010">
    <property type="protein sequence ID" value="OFI35240.1"/>
    <property type="molecule type" value="Genomic_DNA"/>
</dbReference>
<dbReference type="Pfam" id="PF02517">
    <property type="entry name" value="Rce1-like"/>
    <property type="match status" value="1"/>
</dbReference>
<dbReference type="STRING" id="1856405.BFC17_17015"/>
<feature type="transmembrane region" description="Helical" evidence="1">
    <location>
        <begin position="195"/>
        <end position="213"/>
    </location>
</feature>
<reference evidence="3 4" key="1">
    <citation type="submission" date="2016-09" db="EMBL/GenBank/DDBJ databases">
        <title>Alteromonas lipolytica, a new species isolated from sea water.</title>
        <authorList>
            <person name="Wu Y.-H."/>
            <person name="Cheng H."/>
            <person name="Xu X.-W."/>
        </authorList>
    </citation>
    <scope>NUCLEOTIDE SEQUENCE [LARGE SCALE GENOMIC DNA]</scope>
    <source>
        <strain evidence="3 4">JW12</strain>
    </source>
</reference>
<comment type="caution">
    <text evidence="3">The sequence shown here is derived from an EMBL/GenBank/DDBJ whole genome shotgun (WGS) entry which is preliminary data.</text>
</comment>
<feature type="transmembrane region" description="Helical" evidence="1">
    <location>
        <begin position="127"/>
        <end position="153"/>
    </location>
</feature>
<dbReference type="AlphaFoldDB" id="A0A1E8FH29"/>
<feature type="transmembrane region" description="Helical" evidence="1">
    <location>
        <begin position="165"/>
        <end position="183"/>
    </location>
</feature>
<keyword evidence="1" id="KW-0812">Transmembrane</keyword>